<sequence length="515" mass="56863">MDAFARPDPAMSNGPPRPQRAAVVDLGSNSVRLVVFEGKARNPVTIFNEKAVVRLGRGLEQTGKLNPDGLSQAFVLMRRFYAVAQSMGADPFEVLATAAVRDASNGPEFVEELRRIMPGVPIRILSGEEEADYSATGVLCGLPDADGVVADIGGGSLELIRLADGRKHHARTLKLGVIRLSDRAGGDLEKARSLVEQDLTEVSWLKEGNGRTLYLVGGAFRALARLQIARTFYPLNIVHQYELRADEAREMTGWIIGASKRALERLPGAPRKRLEDLPYAAIVLRRLLRKAAPERVVFCVDGLREGWFMRHVAPEVMSQDPLEAASRDMATRLGRNADLPPALIAWTEGLSEMALPGHPTSGRETPRQKRLRASACWMSDNGSFDHPEYRAEQTFLRVLRQPGMAFDHPTRAFLALTLAMRYEAELDQPFLQPARRLLDNDWFRRAEILGLALRLAYTLCAGVPELLEGTSLTTQPGRLVLRLAQDRGDFTGESVVRRLDRLAQAVGLQPEIATA</sequence>
<dbReference type="InterPro" id="IPR003695">
    <property type="entry name" value="Ppx_GppA_N"/>
</dbReference>
<dbReference type="Gene3D" id="3.30.420.150">
    <property type="entry name" value="Exopolyphosphatase. Domain 2"/>
    <property type="match status" value="1"/>
</dbReference>
<proteinExistence type="predicted"/>
<evidence type="ECO:0000259" key="2">
    <source>
        <dbReference type="Pfam" id="PF21697"/>
    </source>
</evidence>
<dbReference type="Gene3D" id="1.10.3210.10">
    <property type="entry name" value="Hypothetical protein af1432"/>
    <property type="match status" value="1"/>
</dbReference>
<evidence type="ECO:0000313" key="3">
    <source>
        <dbReference type="EMBL" id="QKE91063.1"/>
    </source>
</evidence>
<feature type="domain" description="Ppx/GppA phosphatase N-terminal" evidence="1">
    <location>
        <begin position="34"/>
        <end position="311"/>
    </location>
</feature>
<dbReference type="GO" id="GO:0016462">
    <property type="term" value="F:pyrophosphatase activity"/>
    <property type="evidence" value="ECO:0007669"/>
    <property type="project" value="TreeGrafter"/>
</dbReference>
<dbReference type="AlphaFoldDB" id="A0A6M8HRF4"/>
<dbReference type="InterPro" id="IPR050273">
    <property type="entry name" value="GppA/Ppx_hydrolase"/>
</dbReference>
<dbReference type="Pfam" id="PF02541">
    <property type="entry name" value="Ppx-GppA"/>
    <property type="match status" value="1"/>
</dbReference>
<dbReference type="PANTHER" id="PTHR30005">
    <property type="entry name" value="EXOPOLYPHOSPHATASE"/>
    <property type="match status" value="1"/>
</dbReference>
<dbReference type="InterPro" id="IPR043129">
    <property type="entry name" value="ATPase_NBD"/>
</dbReference>
<evidence type="ECO:0000313" key="4">
    <source>
        <dbReference type="Proteomes" id="UP000500767"/>
    </source>
</evidence>
<dbReference type="Proteomes" id="UP000500767">
    <property type="component" value="Chromosome"/>
</dbReference>
<dbReference type="RefSeq" id="WP_171833414.1">
    <property type="nucleotide sequence ID" value="NZ_CP053708.1"/>
</dbReference>
<dbReference type="Pfam" id="PF21697">
    <property type="entry name" value="Ppx_C"/>
    <property type="match status" value="1"/>
</dbReference>
<accession>A0A6M8HRF4</accession>
<dbReference type="SUPFAM" id="SSF53067">
    <property type="entry name" value="Actin-like ATPase domain"/>
    <property type="match status" value="2"/>
</dbReference>
<dbReference type="PANTHER" id="PTHR30005:SF0">
    <property type="entry name" value="RETROGRADE REGULATION PROTEIN 2"/>
    <property type="match status" value="1"/>
</dbReference>
<dbReference type="CDD" id="cd24052">
    <property type="entry name" value="ASKHA_NBD_HpPPX-GppA-like"/>
    <property type="match status" value="1"/>
</dbReference>
<feature type="domain" description="Exopolyphosphatase C-terminal" evidence="2">
    <location>
        <begin position="363"/>
        <end position="509"/>
    </location>
</feature>
<dbReference type="EMBL" id="CP053708">
    <property type="protein sequence ID" value="QKE91063.1"/>
    <property type="molecule type" value="Genomic_DNA"/>
</dbReference>
<keyword evidence="4" id="KW-1185">Reference proteome</keyword>
<dbReference type="KEGG" id="lck:HN018_14320"/>
<reference evidence="3 4" key="1">
    <citation type="journal article" date="2014" name="World J. Microbiol. Biotechnol.">
        <title>Biodiversity and physiological characteristics of Antarctic and Arctic lichens-associated bacteria.</title>
        <authorList>
            <person name="Lee Y.M."/>
            <person name="Kim E.H."/>
            <person name="Lee H.K."/>
            <person name="Hong S.G."/>
        </authorList>
    </citation>
    <scope>NUCLEOTIDE SEQUENCE [LARGE SCALE GENOMIC DNA]</scope>
    <source>
        <strain evidence="3 4">PAMC 26569</strain>
    </source>
</reference>
<dbReference type="Gene3D" id="3.30.420.40">
    <property type="match status" value="1"/>
</dbReference>
<dbReference type="InterPro" id="IPR048951">
    <property type="entry name" value="Ppx_C"/>
</dbReference>
<gene>
    <name evidence="3" type="ORF">HN018_14320</name>
</gene>
<name>A0A6M8HRF4_9PROT</name>
<protein>
    <submittedName>
        <fullName evidence="3">Ppx/GppA family phosphatase</fullName>
    </submittedName>
</protein>
<evidence type="ECO:0000259" key="1">
    <source>
        <dbReference type="Pfam" id="PF02541"/>
    </source>
</evidence>
<organism evidence="3 4">
    <name type="scientific">Lichenicola cladoniae</name>
    <dbReference type="NCBI Taxonomy" id="1484109"/>
    <lineage>
        <taxon>Bacteria</taxon>
        <taxon>Pseudomonadati</taxon>
        <taxon>Pseudomonadota</taxon>
        <taxon>Alphaproteobacteria</taxon>
        <taxon>Acetobacterales</taxon>
        <taxon>Acetobacteraceae</taxon>
        <taxon>Lichenicola</taxon>
    </lineage>
</organism>